<comment type="caution">
    <text evidence="2">The sequence shown here is derived from an EMBL/GenBank/DDBJ whole genome shotgun (WGS) entry which is preliminary data.</text>
</comment>
<evidence type="ECO:0000256" key="1">
    <source>
        <dbReference type="SAM" id="MobiDB-lite"/>
    </source>
</evidence>
<dbReference type="STRING" id="1437059.A6A05_15355"/>
<dbReference type="Proteomes" id="UP000078543">
    <property type="component" value="Unassembled WGS sequence"/>
</dbReference>
<sequence>MGQQRLQHSQYKSDVIPIRFRESDSEIAVLRQQLLGVQSKPCSDHVVWISNVFDHIVLPIPFNTTESLLVAAAKSNPSRRDMKLRRRQVTNGARPEL</sequence>
<name>A0A178MI53_9PROT</name>
<evidence type="ECO:0000313" key="2">
    <source>
        <dbReference type="EMBL" id="OAN48320.1"/>
    </source>
</evidence>
<evidence type="ECO:0000313" key="3">
    <source>
        <dbReference type="Proteomes" id="UP000078543"/>
    </source>
</evidence>
<gene>
    <name evidence="2" type="ORF">A6A05_15355</name>
</gene>
<proteinExistence type="predicted"/>
<organism evidence="2 3">
    <name type="scientific">Magnetospirillum moscoviense</name>
    <dbReference type="NCBI Taxonomy" id="1437059"/>
    <lineage>
        <taxon>Bacteria</taxon>
        <taxon>Pseudomonadati</taxon>
        <taxon>Pseudomonadota</taxon>
        <taxon>Alphaproteobacteria</taxon>
        <taxon>Rhodospirillales</taxon>
        <taxon>Rhodospirillaceae</taxon>
        <taxon>Magnetospirillum</taxon>
    </lineage>
</organism>
<keyword evidence="3" id="KW-1185">Reference proteome</keyword>
<dbReference type="AlphaFoldDB" id="A0A178MI53"/>
<feature type="region of interest" description="Disordered" evidence="1">
    <location>
        <begin position="78"/>
        <end position="97"/>
    </location>
</feature>
<dbReference type="EMBL" id="LWQU01000162">
    <property type="protein sequence ID" value="OAN48320.1"/>
    <property type="molecule type" value="Genomic_DNA"/>
</dbReference>
<accession>A0A178MI53</accession>
<protein>
    <submittedName>
        <fullName evidence="2">Uncharacterized protein</fullName>
    </submittedName>
</protein>
<reference evidence="2 3" key="1">
    <citation type="submission" date="2016-04" db="EMBL/GenBank/DDBJ databases">
        <title>Draft genome sequence of freshwater magnetotactic bacteria Magnetospirillum marisnigri SP-1 and Magnetospirillum moscoviense BB-1.</title>
        <authorList>
            <person name="Koziaeva V."/>
            <person name="Dziuba M.V."/>
            <person name="Ivanov T.M."/>
            <person name="Kuznetsov B."/>
            <person name="Grouzdev D.S."/>
        </authorList>
    </citation>
    <scope>NUCLEOTIDE SEQUENCE [LARGE SCALE GENOMIC DNA]</scope>
    <source>
        <strain evidence="2 3">BB-1</strain>
    </source>
</reference>